<dbReference type="CDD" id="cd16412">
    <property type="entry name" value="dndB"/>
    <property type="match status" value="1"/>
</dbReference>
<gene>
    <name evidence="1" type="ORF">ESA94_00015</name>
</gene>
<dbReference type="OrthoDB" id="3524978at2"/>
<evidence type="ECO:0000313" key="1">
    <source>
        <dbReference type="EMBL" id="RXK61440.1"/>
    </source>
</evidence>
<proteinExistence type="predicted"/>
<dbReference type="InterPro" id="IPR017601">
    <property type="entry name" value="DGQHR-contain_dom"/>
</dbReference>
<dbReference type="Pfam" id="PF14072">
    <property type="entry name" value="DndB"/>
    <property type="match status" value="1"/>
</dbReference>
<organism evidence="1 2">
    <name type="scientific">Lacibacter luteus</name>
    <dbReference type="NCBI Taxonomy" id="2508719"/>
    <lineage>
        <taxon>Bacteria</taxon>
        <taxon>Pseudomonadati</taxon>
        <taxon>Bacteroidota</taxon>
        <taxon>Chitinophagia</taxon>
        <taxon>Chitinophagales</taxon>
        <taxon>Chitinophagaceae</taxon>
        <taxon>Lacibacter</taxon>
    </lineage>
</organism>
<dbReference type="EMBL" id="SDHW01000001">
    <property type="protein sequence ID" value="RXK61440.1"/>
    <property type="molecule type" value="Genomic_DNA"/>
</dbReference>
<sequence>MANDVEIKYCDTLDDARSKARALADDVGMATLFPVTLFKQGTRKFISTVFPVHFIVNNLKFNSSEKDRGIKDVRQAMNRPLDLPHARVTKEYIKRNYNDKYILPAMTLNIKDAVVVYTVSVPGTATTPGYMIVPYTIKFSVTDGQHRKKALDDLFKELTPEEYDKLKDDGIPVMITIENDIDQIHQDFADCSKTKPLPKSLIAVYDKRNPANGFVLDLITHCPLLSNKVDATRSTLSKKSTKLLLVSQVRAFVKELTGSGSAAGDADFETRMEEKYSDINTTIYKDDFNRFKDFINELTDKTPILKEVASLTGEGATMGRIPEYRSQYLILNSAGLNIVGRVASVLFKNKASEAQISQVIKSLSQIDWKKDAEIWRNNIVTQGSRGLKISTSNSSIKLAYENVAREIKLNELVSEIKTGLFSP</sequence>
<comment type="caution">
    <text evidence="1">The sequence shown here is derived from an EMBL/GenBank/DDBJ whole genome shotgun (WGS) entry which is preliminary data.</text>
</comment>
<keyword evidence="2" id="KW-1185">Reference proteome</keyword>
<dbReference type="InterPro" id="IPR017642">
    <property type="entry name" value="DNA_S_mod_DndB"/>
</dbReference>
<reference evidence="1 2" key="1">
    <citation type="submission" date="2019-01" db="EMBL/GenBank/DDBJ databases">
        <title>Lacibacter sp. strain TTM-7.</title>
        <authorList>
            <person name="Chen W.-M."/>
        </authorList>
    </citation>
    <scope>NUCLEOTIDE SEQUENCE [LARGE SCALE GENOMIC DNA]</scope>
    <source>
        <strain evidence="1 2">TTM-7</strain>
    </source>
</reference>
<dbReference type="RefSeq" id="WP_129128813.1">
    <property type="nucleotide sequence ID" value="NZ_SDHW01000001.1"/>
</dbReference>
<dbReference type="NCBIfam" id="TIGR03187">
    <property type="entry name" value="DGQHR"/>
    <property type="match status" value="1"/>
</dbReference>
<evidence type="ECO:0000313" key="2">
    <source>
        <dbReference type="Proteomes" id="UP000290204"/>
    </source>
</evidence>
<accession>A0A4Q1CKL0</accession>
<name>A0A4Q1CKL0_9BACT</name>
<dbReference type="AlphaFoldDB" id="A0A4Q1CKL0"/>
<protein>
    <submittedName>
        <fullName evidence="1">DGQHR domain-containing protein</fullName>
    </submittedName>
</protein>
<dbReference type="Proteomes" id="UP000290204">
    <property type="component" value="Unassembled WGS sequence"/>
</dbReference>